<keyword evidence="3" id="KW-1133">Transmembrane helix</keyword>
<reference evidence="6" key="1">
    <citation type="submission" date="2025-08" db="UniProtKB">
        <authorList>
            <consortium name="RefSeq"/>
        </authorList>
    </citation>
    <scope>IDENTIFICATION</scope>
    <source>
        <tissue evidence="6">Gonad</tissue>
    </source>
</reference>
<keyword evidence="1" id="KW-0378">Hydrolase</keyword>
<feature type="domain" description="AB hydrolase-1" evidence="4">
    <location>
        <begin position="83"/>
        <end position="336"/>
    </location>
</feature>
<dbReference type="Proteomes" id="UP000515135">
    <property type="component" value="Unplaced"/>
</dbReference>
<dbReference type="KEGG" id="bbel:109475214"/>
<dbReference type="PRINTS" id="PR00111">
    <property type="entry name" value="ABHYDROLASE"/>
</dbReference>
<dbReference type="InterPro" id="IPR000073">
    <property type="entry name" value="AB_hydrolase_1"/>
</dbReference>
<accession>A0A6P4ZNY2</accession>
<evidence type="ECO:0000313" key="6">
    <source>
        <dbReference type="RefSeq" id="XP_019631366.1"/>
    </source>
</evidence>
<dbReference type="OrthoDB" id="691673at2759"/>
<dbReference type="Pfam" id="PF00561">
    <property type="entry name" value="Abhydrolase_1"/>
    <property type="match status" value="1"/>
</dbReference>
<comment type="similarity">
    <text evidence="2">Belongs to the AB hydrolase superfamily. Epoxide hydrolase family.</text>
</comment>
<evidence type="ECO:0000256" key="1">
    <source>
        <dbReference type="ARBA" id="ARBA00022801"/>
    </source>
</evidence>
<evidence type="ECO:0000259" key="4">
    <source>
        <dbReference type="Pfam" id="PF00561"/>
    </source>
</evidence>
<keyword evidence="3" id="KW-0812">Transmembrane</keyword>
<dbReference type="SUPFAM" id="SSF53474">
    <property type="entry name" value="alpha/beta-Hydrolases"/>
    <property type="match status" value="1"/>
</dbReference>
<dbReference type="GO" id="GO:0004301">
    <property type="term" value="F:epoxide hydrolase activity"/>
    <property type="evidence" value="ECO:0007669"/>
    <property type="project" value="UniProtKB-ARBA"/>
</dbReference>
<dbReference type="Gene3D" id="3.40.50.1820">
    <property type="entry name" value="alpha/beta hydrolase"/>
    <property type="match status" value="1"/>
</dbReference>
<protein>
    <submittedName>
        <fullName evidence="6">Epoxide hydrolase 4-like isoform X1</fullName>
    </submittedName>
</protein>
<dbReference type="InterPro" id="IPR000639">
    <property type="entry name" value="Epox_hydrolase-like"/>
</dbReference>
<evidence type="ECO:0000313" key="5">
    <source>
        <dbReference type="Proteomes" id="UP000515135"/>
    </source>
</evidence>
<sequence>MSLNRIIQTAMVWSIASFYGSVMLVTMTLSAIRRGPRAFFGYKSRPDRPKCLDDPDLGTHGYVRLKTSGLRFHYVAAGEPQKPLMLCLHGFPECWYSWRHQLKEFRNSYRVVAPDLRGYGETESPQPSGYHGWPNFSMAHLTNDVRELIEALGYSSCTLVAHDWGGAVAWDFTINNPDLVDKLIVMNIPHPAMFQKYLSTHFSQFRKSWYMFFFQLPWLPEILCRSFDFELITDAFQGKEMGCRRSGAITDEDLEALKYTFTRPGTSITGGINYYRAAFKTFPPRSYKGTKVQCPTLLIWGDQDGALEVGLTEGTDRFVPDFTLKLVPGASHWVQQDQPQVVNGHMREWLKE</sequence>
<organism evidence="5 6">
    <name type="scientific">Branchiostoma belcheri</name>
    <name type="common">Amphioxus</name>
    <dbReference type="NCBI Taxonomy" id="7741"/>
    <lineage>
        <taxon>Eukaryota</taxon>
        <taxon>Metazoa</taxon>
        <taxon>Chordata</taxon>
        <taxon>Cephalochordata</taxon>
        <taxon>Leptocardii</taxon>
        <taxon>Amphioxiformes</taxon>
        <taxon>Branchiostomatidae</taxon>
        <taxon>Branchiostoma</taxon>
    </lineage>
</organism>
<dbReference type="InterPro" id="IPR029058">
    <property type="entry name" value="AB_hydrolase_fold"/>
</dbReference>
<evidence type="ECO:0000256" key="3">
    <source>
        <dbReference type="SAM" id="Phobius"/>
    </source>
</evidence>
<dbReference type="GeneID" id="109475214"/>
<proteinExistence type="inferred from homology"/>
<evidence type="ECO:0000256" key="2">
    <source>
        <dbReference type="ARBA" id="ARBA00038334"/>
    </source>
</evidence>
<keyword evidence="5" id="KW-1185">Reference proteome</keyword>
<keyword evidence="3" id="KW-0472">Membrane</keyword>
<dbReference type="AlphaFoldDB" id="A0A6P4ZNY2"/>
<feature type="transmembrane region" description="Helical" evidence="3">
    <location>
        <begin position="12"/>
        <end position="32"/>
    </location>
</feature>
<name>A0A6P4ZNY2_BRABE</name>
<gene>
    <name evidence="6" type="primary">LOC109475214</name>
</gene>
<dbReference type="PANTHER" id="PTHR43329">
    <property type="entry name" value="EPOXIDE HYDROLASE"/>
    <property type="match status" value="1"/>
</dbReference>
<dbReference type="RefSeq" id="XP_019631366.1">
    <property type="nucleotide sequence ID" value="XM_019775807.1"/>
</dbReference>
<dbReference type="PRINTS" id="PR00412">
    <property type="entry name" value="EPOXHYDRLASE"/>
</dbReference>